<reference evidence="15 16" key="1">
    <citation type="journal article" date="2017" name="BMC Genomics">
        <title>Comparative genomic and phylogenomic analyses of the Bifidobacteriaceae family.</title>
        <authorList>
            <person name="Lugli G.A."/>
            <person name="Milani C."/>
            <person name="Turroni F."/>
            <person name="Duranti S."/>
            <person name="Mancabelli L."/>
            <person name="Mangifesta M."/>
            <person name="Ferrario C."/>
            <person name="Modesto M."/>
            <person name="Mattarelli P."/>
            <person name="Jiri K."/>
            <person name="van Sinderen D."/>
            <person name="Ventura M."/>
        </authorList>
    </citation>
    <scope>NUCLEOTIDE SEQUENCE [LARGE SCALE GENOMIC DNA]</scope>
    <source>
        <strain evidence="15 16">LMG 28769</strain>
    </source>
</reference>
<dbReference type="GO" id="GO:0046914">
    <property type="term" value="F:transition metal ion binding"/>
    <property type="evidence" value="ECO:0007669"/>
    <property type="project" value="InterPro"/>
</dbReference>
<dbReference type="Proteomes" id="UP000216451">
    <property type="component" value="Unassembled WGS sequence"/>
</dbReference>
<protein>
    <recommendedName>
        <fullName evidence="12">Manganese transport regulator</fullName>
    </recommendedName>
</protein>
<dbReference type="GO" id="GO:0003677">
    <property type="term" value="F:DNA binding"/>
    <property type="evidence" value="ECO:0007669"/>
    <property type="project" value="UniProtKB-KW"/>
</dbReference>
<organism evidence="15 16">
    <name type="scientific">Bifidobacterium aquikefiri</name>
    <dbReference type="NCBI Taxonomy" id="1653207"/>
    <lineage>
        <taxon>Bacteria</taxon>
        <taxon>Bacillati</taxon>
        <taxon>Actinomycetota</taxon>
        <taxon>Actinomycetes</taxon>
        <taxon>Bifidobacteriales</taxon>
        <taxon>Bifidobacteriaceae</taxon>
        <taxon>Bifidobacterium</taxon>
    </lineage>
</organism>
<dbReference type="InterPro" id="IPR038157">
    <property type="entry name" value="FeoA_core_dom"/>
</dbReference>
<keyword evidence="16" id="KW-1185">Reference proteome</keyword>
<dbReference type="InterPro" id="IPR008988">
    <property type="entry name" value="Transcriptional_repressor_C"/>
</dbReference>
<dbReference type="InterPro" id="IPR050536">
    <property type="entry name" value="DtxR_MntR_Metal-Reg"/>
</dbReference>
<dbReference type="InterPro" id="IPR007167">
    <property type="entry name" value="Fe-transptr_FeoA-like"/>
</dbReference>
<dbReference type="InterPro" id="IPR036390">
    <property type="entry name" value="WH_DNA-bd_sf"/>
</dbReference>
<dbReference type="PANTHER" id="PTHR33238">
    <property type="entry name" value="IRON (METAL) DEPENDENT REPRESSOR, DTXR FAMILY"/>
    <property type="match status" value="1"/>
</dbReference>
<dbReference type="SMART" id="SM00899">
    <property type="entry name" value="FeoA"/>
    <property type="match status" value="1"/>
</dbReference>
<feature type="region of interest" description="Disordered" evidence="13">
    <location>
        <begin position="159"/>
        <end position="180"/>
    </location>
</feature>
<dbReference type="PROSITE" id="PS50944">
    <property type="entry name" value="HTH_DTXR"/>
    <property type="match status" value="1"/>
</dbReference>
<dbReference type="AlphaFoldDB" id="A0A261G944"/>
<keyword evidence="7" id="KW-0805">Transcription regulation</keyword>
<evidence type="ECO:0000256" key="2">
    <source>
        <dbReference type="ARBA" id="ARBA00007871"/>
    </source>
</evidence>
<dbReference type="GO" id="GO:0045892">
    <property type="term" value="P:negative regulation of DNA-templated transcription"/>
    <property type="evidence" value="ECO:0007669"/>
    <property type="project" value="TreeGrafter"/>
</dbReference>
<dbReference type="InterPro" id="IPR022687">
    <property type="entry name" value="HTH_DTXR"/>
</dbReference>
<keyword evidence="9" id="KW-0010">Activator</keyword>
<evidence type="ECO:0000256" key="13">
    <source>
        <dbReference type="SAM" id="MobiDB-lite"/>
    </source>
</evidence>
<comment type="similarity">
    <text evidence="2">Belongs to the DtxR/MntR family.</text>
</comment>
<feature type="compositionally biased region" description="Basic and acidic residues" evidence="13">
    <location>
        <begin position="159"/>
        <end position="168"/>
    </location>
</feature>
<keyword evidence="4" id="KW-0963">Cytoplasm</keyword>
<dbReference type="Gene3D" id="2.30.30.90">
    <property type="match status" value="1"/>
</dbReference>
<comment type="subunit">
    <text evidence="3">Homodimer.</text>
</comment>
<evidence type="ECO:0000256" key="3">
    <source>
        <dbReference type="ARBA" id="ARBA00011738"/>
    </source>
</evidence>
<dbReference type="Pfam" id="PF02742">
    <property type="entry name" value="Fe_dep_repr_C"/>
    <property type="match status" value="1"/>
</dbReference>
<dbReference type="Pfam" id="PF04023">
    <property type="entry name" value="FeoA"/>
    <property type="match status" value="1"/>
</dbReference>
<evidence type="ECO:0000256" key="11">
    <source>
        <dbReference type="ARBA" id="ARBA00023211"/>
    </source>
</evidence>
<evidence type="ECO:0000256" key="7">
    <source>
        <dbReference type="ARBA" id="ARBA00023015"/>
    </source>
</evidence>
<evidence type="ECO:0000259" key="14">
    <source>
        <dbReference type="PROSITE" id="PS50944"/>
    </source>
</evidence>
<proteinExistence type="inferred from homology"/>
<evidence type="ECO:0000256" key="9">
    <source>
        <dbReference type="ARBA" id="ARBA00023159"/>
    </source>
</evidence>
<dbReference type="EMBL" id="MWXA01000003">
    <property type="protein sequence ID" value="OZG67733.1"/>
    <property type="molecule type" value="Genomic_DNA"/>
</dbReference>
<dbReference type="SUPFAM" id="SSF50037">
    <property type="entry name" value="C-terminal domain of transcriptional repressors"/>
    <property type="match status" value="1"/>
</dbReference>
<dbReference type="PANTHER" id="PTHR33238:SF11">
    <property type="entry name" value="TRANSCRIPTIONAL REGULATOR MNTR"/>
    <property type="match status" value="1"/>
</dbReference>
<dbReference type="GO" id="GO:0003700">
    <property type="term" value="F:DNA-binding transcription factor activity"/>
    <property type="evidence" value="ECO:0007669"/>
    <property type="project" value="InterPro"/>
</dbReference>
<evidence type="ECO:0000256" key="4">
    <source>
        <dbReference type="ARBA" id="ARBA00022490"/>
    </source>
</evidence>
<evidence type="ECO:0000256" key="10">
    <source>
        <dbReference type="ARBA" id="ARBA00023163"/>
    </source>
</evidence>
<feature type="domain" description="HTH dtxR-type" evidence="14">
    <location>
        <begin position="42"/>
        <end position="104"/>
    </location>
</feature>
<dbReference type="SUPFAM" id="SSF46785">
    <property type="entry name" value="Winged helix' DNA-binding domain"/>
    <property type="match status" value="1"/>
</dbReference>
<dbReference type="InterPro" id="IPR036388">
    <property type="entry name" value="WH-like_DNA-bd_sf"/>
</dbReference>
<dbReference type="InterPro" id="IPR001367">
    <property type="entry name" value="Fe_dep_repressor"/>
</dbReference>
<name>A0A261G944_9BIFI</name>
<evidence type="ECO:0000256" key="5">
    <source>
        <dbReference type="ARBA" id="ARBA00022491"/>
    </source>
</evidence>
<dbReference type="GO" id="GO:0005737">
    <property type="term" value="C:cytoplasm"/>
    <property type="evidence" value="ECO:0007669"/>
    <property type="project" value="UniProtKB-SubCell"/>
</dbReference>
<keyword evidence="10" id="KW-0804">Transcription</keyword>
<dbReference type="InterPro" id="IPR022689">
    <property type="entry name" value="Iron_dep_repressor"/>
</dbReference>
<keyword evidence="6" id="KW-0408">Iron</keyword>
<dbReference type="SMART" id="SM00529">
    <property type="entry name" value="HTH_DTXR"/>
    <property type="match status" value="1"/>
</dbReference>
<evidence type="ECO:0000256" key="6">
    <source>
        <dbReference type="ARBA" id="ARBA00023004"/>
    </source>
</evidence>
<evidence type="ECO:0000256" key="1">
    <source>
        <dbReference type="ARBA" id="ARBA00004496"/>
    </source>
</evidence>
<comment type="subcellular location">
    <subcellularLocation>
        <location evidence="1">Cytoplasm</location>
    </subcellularLocation>
</comment>
<accession>A0A261G944</accession>
<dbReference type="InterPro" id="IPR036421">
    <property type="entry name" value="Fe_dep_repressor_sf"/>
</dbReference>
<keyword evidence="8" id="KW-0238">DNA-binding</keyword>
<evidence type="ECO:0000313" key="15">
    <source>
        <dbReference type="EMBL" id="OZG67733.1"/>
    </source>
</evidence>
<evidence type="ECO:0000256" key="8">
    <source>
        <dbReference type="ARBA" id="ARBA00023125"/>
    </source>
</evidence>
<dbReference type="Gene3D" id="1.10.10.10">
    <property type="entry name" value="Winged helix-like DNA-binding domain superfamily/Winged helix DNA-binding domain"/>
    <property type="match status" value="1"/>
</dbReference>
<evidence type="ECO:0000313" key="16">
    <source>
        <dbReference type="Proteomes" id="UP000216451"/>
    </source>
</evidence>
<dbReference type="SUPFAM" id="SSF47979">
    <property type="entry name" value="Iron-dependent repressor protein, dimerization domain"/>
    <property type="match status" value="1"/>
</dbReference>
<comment type="caution">
    <text evidence="15">The sequence shown here is derived from an EMBL/GenBank/DDBJ whole genome shotgun (WGS) entry which is preliminary data.</text>
</comment>
<keyword evidence="5" id="KW-0678">Repressor</keyword>
<gene>
    <name evidence="15" type="ORF">BAQU_0377</name>
</gene>
<sequence>MDCCIQCPEHCVVNVRKTQKYESFSAKTVILVRLVNMTFQELSTNSQDYLKVLWDLREWSDKAVQPTDLARKTGMKPSTVSGAMARLTTQGLVTHAPYGDIILTPLGEQYALKMVRRHRLLETFLVEKLGYRWDEVHKEADQLEHAASDLMIERIDESLGHPTKDPHGDAIPGPNGEMDEDKSILLTAAPEGAKIRIERVSDEDSKLLRFLQQQGLSIDGTATIGKFTPYSDIVTLVLPSGANVVLGASAAERIRVTRLDDGNSPGQA</sequence>
<dbReference type="GO" id="GO:0046983">
    <property type="term" value="F:protein dimerization activity"/>
    <property type="evidence" value="ECO:0007669"/>
    <property type="project" value="InterPro"/>
</dbReference>
<evidence type="ECO:0000256" key="12">
    <source>
        <dbReference type="ARBA" id="ARBA00032593"/>
    </source>
</evidence>
<keyword evidence="11" id="KW-0464">Manganese</keyword>
<dbReference type="Pfam" id="PF01325">
    <property type="entry name" value="Fe_dep_repress"/>
    <property type="match status" value="1"/>
</dbReference>